<evidence type="ECO:0000313" key="1">
    <source>
        <dbReference type="EMBL" id="DAE23521.1"/>
    </source>
</evidence>
<sequence length="137" mass="14770">MSKVTTYNPKKVTCALGRHIVSGFADDSFISIEPAGDGTSYVVGADGEIARSIDPSNVYTIKLALLQASATNKYLQKMYDKDKKDGTGTFSVNIADLLGNEKFTGSVAWVTKPASWARGKAQGNREWEIAVGEGQFK</sequence>
<dbReference type="Pfam" id="PF11681">
    <property type="entry name" value="Phage_Tube_PhiTE"/>
    <property type="match status" value="1"/>
</dbReference>
<evidence type="ECO:0008006" key="2">
    <source>
        <dbReference type="Google" id="ProtNLM"/>
    </source>
</evidence>
<dbReference type="EMBL" id="BK015755">
    <property type="protein sequence ID" value="DAE23521.1"/>
    <property type="molecule type" value="Genomic_DNA"/>
</dbReference>
<proteinExistence type="predicted"/>
<protein>
    <recommendedName>
        <fullName evidence="2">DUF3277 family protein</fullName>
    </recommendedName>
</protein>
<organism evidence="1">
    <name type="scientific">Myoviridae sp. ctyWv1</name>
    <dbReference type="NCBI Taxonomy" id="2826718"/>
    <lineage>
        <taxon>Viruses</taxon>
        <taxon>Duplodnaviria</taxon>
        <taxon>Heunggongvirae</taxon>
        <taxon>Uroviricota</taxon>
        <taxon>Caudoviricetes</taxon>
    </lineage>
</organism>
<accession>A0A8S5QXJ0</accession>
<name>A0A8S5QXJ0_9CAUD</name>
<dbReference type="InterPro" id="IPR021695">
    <property type="entry name" value="Phage_KPP10_Orf10"/>
</dbReference>
<reference evidence="1" key="1">
    <citation type="journal article" date="2021" name="Proc. Natl. Acad. Sci. U.S.A.">
        <title>A Catalog of Tens of Thousands of Viruses from Human Metagenomes Reveals Hidden Associations with Chronic Diseases.</title>
        <authorList>
            <person name="Tisza M.J."/>
            <person name="Buck C.B."/>
        </authorList>
    </citation>
    <scope>NUCLEOTIDE SEQUENCE</scope>
    <source>
        <strain evidence="1">CtyWv1</strain>
    </source>
</reference>
<dbReference type="NCBIfam" id="NF047581">
    <property type="entry name" value="gp105_phage_fam"/>
    <property type="match status" value="1"/>
</dbReference>